<dbReference type="Proteomes" id="UP000238322">
    <property type="component" value="Unassembled WGS sequence"/>
</dbReference>
<dbReference type="OrthoDB" id="238862at2"/>
<evidence type="ECO:0000313" key="2">
    <source>
        <dbReference type="EMBL" id="PQO36250.1"/>
    </source>
</evidence>
<name>A0A2S8FW20_9BACT</name>
<keyword evidence="1" id="KW-0472">Membrane</keyword>
<sequence length="498" mass="55519">MANDNVDHEGRSRLASRFFLFTAVPSWLVSLVVHLVFFMILLTIFMPEVDKQRQILTVDDAPDAEEIEEFVMEEFEPIDEQKLEFDDPLEQPEEAEIAEEANFSDFDEEMAATQMADLSDFAEDTMPFSDIMTTQAGMTGNATSGRGKATRTQMLRENGGTGASEEAVVFGVKWIADHQLKNGLWSFDHRTGAKKPGSKDWGEFANSPRAATAMALLPFLGSGMTHKEGKYQKQVEAGLAGLVNLMEVRGDTGSFHEKDGNMYSHGLATIALCEAYAMTQDKNLMRPAQYAVNYIQAAQDPIGGGWRYQFRQRGDTSVVGWQVMGLKSGHMGYLSVRKDTIAGAVKFLDSVQTKNGAAYGYEDPGDRPPLNAVGLLCRMYTGWRKDNPALQQGVANLAKQGPSVGNNANMYYNYYATQVMRQYGGPQWEQWNTKMRDFLIKSQVPQGQAEEGSWHFNGAHTERGGRLYNTSLSVLTLEVYYRHLPIYKSAAAEEDFPL</sequence>
<dbReference type="RefSeq" id="WP_105329540.1">
    <property type="nucleotide sequence ID" value="NZ_PUHY01000006.1"/>
</dbReference>
<comment type="caution">
    <text evidence="2">The sequence shown here is derived from an EMBL/GenBank/DDBJ whole genome shotgun (WGS) entry which is preliminary data.</text>
</comment>
<organism evidence="2 3">
    <name type="scientific">Blastopirellula marina</name>
    <dbReference type="NCBI Taxonomy" id="124"/>
    <lineage>
        <taxon>Bacteria</taxon>
        <taxon>Pseudomonadati</taxon>
        <taxon>Planctomycetota</taxon>
        <taxon>Planctomycetia</taxon>
        <taxon>Pirellulales</taxon>
        <taxon>Pirellulaceae</taxon>
        <taxon>Blastopirellula</taxon>
    </lineage>
</organism>
<proteinExistence type="predicted"/>
<accession>A0A2S8FW20</accession>
<dbReference type="InterPro" id="IPR008930">
    <property type="entry name" value="Terpenoid_cyclase/PrenylTrfase"/>
</dbReference>
<reference evidence="2 3" key="1">
    <citation type="submission" date="2018-02" db="EMBL/GenBank/DDBJ databases">
        <title>Comparative genomes isolates from brazilian mangrove.</title>
        <authorList>
            <person name="Araujo J.E."/>
            <person name="Taketani R.G."/>
            <person name="Silva M.C.P."/>
            <person name="Loureco M.V."/>
            <person name="Andreote F.D."/>
        </authorList>
    </citation>
    <scope>NUCLEOTIDE SEQUENCE [LARGE SCALE GENOMIC DNA]</scope>
    <source>
        <strain evidence="2 3">Hex-1 MGV</strain>
    </source>
</reference>
<evidence type="ECO:0000256" key="1">
    <source>
        <dbReference type="SAM" id="Phobius"/>
    </source>
</evidence>
<keyword evidence="1" id="KW-1133">Transmembrane helix</keyword>
<gene>
    <name evidence="2" type="ORF">C5Y83_10065</name>
</gene>
<protein>
    <recommendedName>
        <fullName evidence="4">Squalene cyclase C-terminal domain-containing protein</fullName>
    </recommendedName>
</protein>
<dbReference type="SUPFAM" id="SSF48239">
    <property type="entry name" value="Terpenoid cyclases/Protein prenyltransferases"/>
    <property type="match status" value="1"/>
</dbReference>
<dbReference type="Gene3D" id="1.50.10.20">
    <property type="match status" value="1"/>
</dbReference>
<dbReference type="AlphaFoldDB" id="A0A2S8FW20"/>
<feature type="transmembrane region" description="Helical" evidence="1">
    <location>
        <begin position="18"/>
        <end position="46"/>
    </location>
</feature>
<keyword evidence="1" id="KW-0812">Transmembrane</keyword>
<dbReference type="EMBL" id="PUHY01000006">
    <property type="protein sequence ID" value="PQO36250.1"/>
    <property type="molecule type" value="Genomic_DNA"/>
</dbReference>
<evidence type="ECO:0008006" key="4">
    <source>
        <dbReference type="Google" id="ProtNLM"/>
    </source>
</evidence>
<evidence type="ECO:0000313" key="3">
    <source>
        <dbReference type="Proteomes" id="UP000238322"/>
    </source>
</evidence>